<dbReference type="InterPro" id="IPR007849">
    <property type="entry name" value="ATP10"/>
</dbReference>
<evidence type="ECO:0000256" key="1">
    <source>
        <dbReference type="SAM" id="MobiDB-lite"/>
    </source>
</evidence>
<name>A0A5C3L0Q8_COPMA</name>
<dbReference type="Pfam" id="PF05176">
    <property type="entry name" value="ATP-synt_10"/>
    <property type="match status" value="1"/>
</dbReference>
<dbReference type="EMBL" id="ML210173">
    <property type="protein sequence ID" value="TFK26552.1"/>
    <property type="molecule type" value="Genomic_DNA"/>
</dbReference>
<proteinExistence type="predicted"/>
<dbReference type="STRING" id="230819.A0A5C3L0Q8"/>
<gene>
    <name evidence="2" type="ORF">FA15DRAFT_637207</name>
</gene>
<dbReference type="Proteomes" id="UP000307440">
    <property type="component" value="Unassembled WGS sequence"/>
</dbReference>
<dbReference type="PANTHER" id="PTHR28106">
    <property type="entry name" value="MITOCHONDRIAL ATPASE COMPLEX SUBUNIT ATP10"/>
    <property type="match status" value="1"/>
</dbReference>
<organism evidence="2 3">
    <name type="scientific">Coprinopsis marcescibilis</name>
    <name type="common">Agaric fungus</name>
    <name type="synonym">Psathyrella marcescibilis</name>
    <dbReference type="NCBI Taxonomy" id="230819"/>
    <lineage>
        <taxon>Eukaryota</taxon>
        <taxon>Fungi</taxon>
        <taxon>Dikarya</taxon>
        <taxon>Basidiomycota</taxon>
        <taxon>Agaricomycotina</taxon>
        <taxon>Agaricomycetes</taxon>
        <taxon>Agaricomycetidae</taxon>
        <taxon>Agaricales</taxon>
        <taxon>Agaricineae</taxon>
        <taxon>Psathyrellaceae</taxon>
        <taxon>Coprinopsis</taxon>
    </lineage>
</organism>
<dbReference type="PANTHER" id="PTHR28106:SF1">
    <property type="entry name" value="MITOCHONDRIAL ATPASE COMPLEX SUBUNIT ATP10"/>
    <property type="match status" value="1"/>
</dbReference>
<protein>
    <submittedName>
        <fullName evidence="2">F1F0 ATP synthase assembly protein Atp10</fullName>
    </submittedName>
</protein>
<reference evidence="2 3" key="1">
    <citation type="journal article" date="2019" name="Nat. Ecol. Evol.">
        <title>Megaphylogeny resolves global patterns of mushroom evolution.</title>
        <authorList>
            <person name="Varga T."/>
            <person name="Krizsan K."/>
            <person name="Foldi C."/>
            <person name="Dima B."/>
            <person name="Sanchez-Garcia M."/>
            <person name="Sanchez-Ramirez S."/>
            <person name="Szollosi G.J."/>
            <person name="Szarkandi J.G."/>
            <person name="Papp V."/>
            <person name="Albert L."/>
            <person name="Andreopoulos W."/>
            <person name="Angelini C."/>
            <person name="Antonin V."/>
            <person name="Barry K.W."/>
            <person name="Bougher N.L."/>
            <person name="Buchanan P."/>
            <person name="Buyck B."/>
            <person name="Bense V."/>
            <person name="Catcheside P."/>
            <person name="Chovatia M."/>
            <person name="Cooper J."/>
            <person name="Damon W."/>
            <person name="Desjardin D."/>
            <person name="Finy P."/>
            <person name="Geml J."/>
            <person name="Haridas S."/>
            <person name="Hughes K."/>
            <person name="Justo A."/>
            <person name="Karasinski D."/>
            <person name="Kautmanova I."/>
            <person name="Kiss B."/>
            <person name="Kocsube S."/>
            <person name="Kotiranta H."/>
            <person name="LaButti K.M."/>
            <person name="Lechner B.E."/>
            <person name="Liimatainen K."/>
            <person name="Lipzen A."/>
            <person name="Lukacs Z."/>
            <person name="Mihaltcheva S."/>
            <person name="Morgado L.N."/>
            <person name="Niskanen T."/>
            <person name="Noordeloos M.E."/>
            <person name="Ohm R.A."/>
            <person name="Ortiz-Santana B."/>
            <person name="Ovrebo C."/>
            <person name="Racz N."/>
            <person name="Riley R."/>
            <person name="Savchenko A."/>
            <person name="Shiryaev A."/>
            <person name="Soop K."/>
            <person name="Spirin V."/>
            <person name="Szebenyi C."/>
            <person name="Tomsovsky M."/>
            <person name="Tulloss R.E."/>
            <person name="Uehling J."/>
            <person name="Grigoriev I.V."/>
            <person name="Vagvolgyi C."/>
            <person name="Papp T."/>
            <person name="Martin F.M."/>
            <person name="Miettinen O."/>
            <person name="Hibbett D.S."/>
            <person name="Nagy L.G."/>
        </authorList>
    </citation>
    <scope>NUCLEOTIDE SEQUENCE [LARGE SCALE GENOMIC DNA]</scope>
    <source>
        <strain evidence="2 3">CBS 121175</strain>
    </source>
</reference>
<evidence type="ECO:0000313" key="2">
    <source>
        <dbReference type="EMBL" id="TFK26552.1"/>
    </source>
</evidence>
<feature type="region of interest" description="Disordered" evidence="1">
    <location>
        <begin position="32"/>
        <end position="67"/>
    </location>
</feature>
<evidence type="ECO:0000313" key="3">
    <source>
        <dbReference type="Proteomes" id="UP000307440"/>
    </source>
</evidence>
<accession>A0A5C3L0Q8</accession>
<dbReference type="GO" id="GO:0005743">
    <property type="term" value="C:mitochondrial inner membrane"/>
    <property type="evidence" value="ECO:0007669"/>
    <property type="project" value="TreeGrafter"/>
</dbReference>
<keyword evidence="3" id="KW-1185">Reference proteome</keyword>
<sequence>MSMLAQWSIRNRCRFHCRRQLLRTFHSSSSRLTDSKVHPVKGSSENSPNTPVFDEKEGLGSLTRPLGVRERPTTVVKSTTQKLKDLMDTDVRMAQRRHLIKEASKGYFHDLNMTRKHGGKTWIAPKVLIREDKALYLPNISGKSLLDASVKNTTELCYGKVSVVAMLGTKISEHHAKAFTDLTNSRFTSNPHYQYIQINLQENMMKAFLVNLFLSQLRRVIPAEQHSNYLVSGQNMEYVREAIGMTNTKVGYVYLIDENLRIRWAGCADPKADEIRALENCTGVLLNRLGSQRTKAQSRASPKSVEEAQR</sequence>
<dbReference type="GO" id="GO:0033615">
    <property type="term" value="P:mitochondrial proton-transporting ATP synthase complex assembly"/>
    <property type="evidence" value="ECO:0007669"/>
    <property type="project" value="TreeGrafter"/>
</dbReference>
<dbReference type="AlphaFoldDB" id="A0A5C3L0Q8"/>
<dbReference type="OrthoDB" id="17089at2759"/>